<protein>
    <recommendedName>
        <fullName evidence="3">Amino acid ABC transporter substrate-binding protein</fullName>
    </recommendedName>
</protein>
<evidence type="ECO:0008006" key="3">
    <source>
        <dbReference type="Google" id="ProtNLM"/>
    </source>
</evidence>
<proteinExistence type="predicted"/>
<comment type="caution">
    <text evidence="1">The sequence shown here is derived from an EMBL/GenBank/DDBJ whole genome shotgun (WGS) entry which is preliminary data.</text>
</comment>
<dbReference type="Proteomes" id="UP000607559">
    <property type="component" value="Unassembled WGS sequence"/>
</dbReference>
<keyword evidence="2" id="KW-1185">Reference proteome</keyword>
<dbReference type="AlphaFoldDB" id="A0A8J2UEJ7"/>
<reference evidence="1" key="2">
    <citation type="submission" date="2020-09" db="EMBL/GenBank/DDBJ databases">
        <authorList>
            <person name="Sun Q."/>
            <person name="Zhou Y."/>
        </authorList>
    </citation>
    <scope>NUCLEOTIDE SEQUENCE</scope>
    <source>
        <strain evidence="1">CGMCC 1.15448</strain>
    </source>
</reference>
<reference evidence="1" key="1">
    <citation type="journal article" date="2014" name="Int. J. Syst. Evol. Microbiol.">
        <title>Complete genome sequence of Corynebacterium casei LMG S-19264T (=DSM 44701T), isolated from a smear-ripened cheese.</title>
        <authorList>
            <consortium name="US DOE Joint Genome Institute (JGI-PGF)"/>
            <person name="Walter F."/>
            <person name="Albersmeier A."/>
            <person name="Kalinowski J."/>
            <person name="Ruckert C."/>
        </authorList>
    </citation>
    <scope>NUCLEOTIDE SEQUENCE</scope>
    <source>
        <strain evidence="1">CGMCC 1.15448</strain>
    </source>
</reference>
<dbReference type="InterPro" id="IPR028082">
    <property type="entry name" value="Peripla_BP_I"/>
</dbReference>
<dbReference type="SUPFAM" id="SSF53822">
    <property type="entry name" value="Periplasmic binding protein-like I"/>
    <property type="match status" value="1"/>
</dbReference>
<organism evidence="1 2">
    <name type="scientific">Puia dinghuensis</name>
    <dbReference type="NCBI Taxonomy" id="1792502"/>
    <lineage>
        <taxon>Bacteria</taxon>
        <taxon>Pseudomonadati</taxon>
        <taxon>Bacteroidota</taxon>
        <taxon>Chitinophagia</taxon>
        <taxon>Chitinophagales</taxon>
        <taxon>Chitinophagaceae</taxon>
        <taxon>Puia</taxon>
    </lineage>
</organism>
<dbReference type="EMBL" id="BMJC01000003">
    <property type="protein sequence ID" value="GGB04658.1"/>
    <property type="molecule type" value="Genomic_DNA"/>
</dbReference>
<evidence type="ECO:0000313" key="2">
    <source>
        <dbReference type="Proteomes" id="UP000607559"/>
    </source>
</evidence>
<name>A0A8J2UEJ7_9BACT</name>
<accession>A0A8J2UEJ7</accession>
<dbReference type="Gene3D" id="3.40.50.2300">
    <property type="match status" value="2"/>
</dbReference>
<sequence length="390" mass="43965">MLLVLGLTLGADAQVDSTMRLNDSLRRKIAIFAPLYLDSAFDATGAYRYDKNFPKFINPGLEFYEGARMALDTLQKEHAMLDVRLYDTRAAGMSLQQQLDSASALGVDLIIGQVNSATELQQIATAAMRKNIPFINANYPNDAGITNNPSLVILNSTLRAHCEAIYRYLQRNYPTRPLVFFRKKGSQEERLKGYFTELDKKTMGVPLKIKYVTLEDNFDAPALAASMDSLTQTVCIAGSLDDDFATKLCALLATLNRSYHTTIIGMPTWDNLDLARPEFAGEEIAYSTPFYLNQADTLVKLITNNFKTRFYSRPSDMVFRGYESTYHFAKLLLLHGSNLNGSIGEKKFKVFNDLEIMPVFLNRQTMTLDYFENKKLYFIRKLDGAVVGVN</sequence>
<evidence type="ECO:0000313" key="1">
    <source>
        <dbReference type="EMBL" id="GGB04658.1"/>
    </source>
</evidence>
<gene>
    <name evidence="1" type="ORF">GCM10011511_29940</name>
</gene>